<protein>
    <submittedName>
        <fullName evidence="3">LuxR C-terminal-related transcriptional regulator</fullName>
    </submittedName>
</protein>
<dbReference type="InterPro" id="IPR058852">
    <property type="entry name" value="HTH_77"/>
</dbReference>
<dbReference type="SUPFAM" id="SSF46894">
    <property type="entry name" value="C-terminal effector domain of the bipartite response regulators"/>
    <property type="match status" value="1"/>
</dbReference>
<dbReference type="Gene3D" id="3.40.50.300">
    <property type="entry name" value="P-loop containing nucleotide triphosphate hydrolases"/>
    <property type="match status" value="1"/>
</dbReference>
<sequence length="807" mass="87636">MTIAAPKNGPNLGPDRWRAVSPAGSLPAELNSFVGRRREIAEVKRLLGEGRLVTLAGVGGVGKSRLALRVAFDLRRAYHDGVWLVELAALESAELLVATVMAALGIQDRASRPSIEVLAAHLRDRRTLVVLDNCEHLLDACAALADRLVRAAPGLRILTTSRQALGVTGEQVLQVPTLAVPEAAETAGDAEAGARADGQTDAVRLFAERARAVLPGFEITDANREAVARVCRRLDGIPLAIELAAVRLRALSVEQLLERLDDRFRLLTTGARTAMPRQQTLRSLIDWSHALCTEQERLLWSRLSVFSGGLDLEAVEQVCSGGGIPPEDVMDVVGGLVDKSVLAREEHRQSVRYRLLETIRQYGRERLRESGEEAELRARHRAYFRDLALRARRGWYGPDQVDWFARLRADHGNLRTALDSALPSGSSGSSPYAPGPDGLRDGLVLATALCFHWIAAGALREGRVWLARLLAAAPEPTPERAEALCVQARLAVLQSDFEEADTLLRECRELGDALPDPPPAAPVAYVAGLAALMRHDLREAVTLLGEAADGHRAAGEESGVVNALMYLATAHGLLGDDEQAIDRFKECLARCEARHEHWFRSYTLWMFGIETWRQGDPARAIEMEREAIRLKQPFDDRLGVALCVEALAWMTADASAERAATLLGASQESWRAFGGPLFGYLEGYHEAAEAAAREHLGARGFAAAFRKGVELPPADVPGYATGSEKTGSEKRQPRAARTGETSPLTRREREIAALVARGMSNKEIAATLVIAQRTAEAHVEHILCKLGFTSRAQIAAWVAGQGDQAGG</sequence>
<dbReference type="PANTHER" id="PTHR47691">
    <property type="entry name" value="REGULATOR-RELATED"/>
    <property type="match status" value="1"/>
</dbReference>
<dbReference type="PRINTS" id="PR00038">
    <property type="entry name" value="HTHLUXR"/>
</dbReference>
<dbReference type="EMBL" id="JBFARM010000006">
    <property type="protein sequence ID" value="MEV4287882.1"/>
    <property type="molecule type" value="Genomic_DNA"/>
</dbReference>
<keyword evidence="4" id="KW-1185">Reference proteome</keyword>
<dbReference type="Pfam" id="PF25872">
    <property type="entry name" value="HTH_77"/>
    <property type="match status" value="1"/>
</dbReference>
<name>A0ABV3H5T5_9ACTN</name>
<dbReference type="InterPro" id="IPR002182">
    <property type="entry name" value="NB-ARC"/>
</dbReference>
<gene>
    <name evidence="3" type="ORF">AB0K40_20425</name>
</gene>
<organism evidence="3 4">
    <name type="scientific">Nonomuraea bangladeshensis</name>
    <dbReference type="NCBI Taxonomy" id="404385"/>
    <lineage>
        <taxon>Bacteria</taxon>
        <taxon>Bacillati</taxon>
        <taxon>Actinomycetota</taxon>
        <taxon>Actinomycetes</taxon>
        <taxon>Streptosporangiales</taxon>
        <taxon>Streptosporangiaceae</taxon>
        <taxon>Nonomuraea</taxon>
    </lineage>
</organism>
<dbReference type="Pfam" id="PF00931">
    <property type="entry name" value="NB-ARC"/>
    <property type="match status" value="1"/>
</dbReference>
<dbReference type="InterPro" id="IPR016032">
    <property type="entry name" value="Sig_transdc_resp-reg_C-effctor"/>
</dbReference>
<feature type="region of interest" description="Disordered" evidence="1">
    <location>
        <begin position="715"/>
        <end position="746"/>
    </location>
</feature>
<dbReference type="InterPro" id="IPR036388">
    <property type="entry name" value="WH-like_DNA-bd_sf"/>
</dbReference>
<dbReference type="SMART" id="SM00421">
    <property type="entry name" value="HTH_LUXR"/>
    <property type="match status" value="1"/>
</dbReference>
<dbReference type="Proteomes" id="UP001552427">
    <property type="component" value="Unassembled WGS sequence"/>
</dbReference>
<proteinExistence type="predicted"/>
<dbReference type="RefSeq" id="WP_364452008.1">
    <property type="nucleotide sequence ID" value="NZ_JBFARM010000006.1"/>
</dbReference>
<dbReference type="PRINTS" id="PR00364">
    <property type="entry name" value="DISEASERSIST"/>
</dbReference>
<dbReference type="Pfam" id="PF00196">
    <property type="entry name" value="GerE"/>
    <property type="match status" value="1"/>
</dbReference>
<evidence type="ECO:0000313" key="4">
    <source>
        <dbReference type="Proteomes" id="UP001552427"/>
    </source>
</evidence>
<dbReference type="PROSITE" id="PS50043">
    <property type="entry name" value="HTH_LUXR_2"/>
    <property type="match status" value="1"/>
</dbReference>
<dbReference type="SUPFAM" id="SSF48452">
    <property type="entry name" value="TPR-like"/>
    <property type="match status" value="1"/>
</dbReference>
<evidence type="ECO:0000256" key="1">
    <source>
        <dbReference type="SAM" id="MobiDB-lite"/>
    </source>
</evidence>
<dbReference type="CDD" id="cd06170">
    <property type="entry name" value="LuxR_C_like"/>
    <property type="match status" value="1"/>
</dbReference>
<evidence type="ECO:0000313" key="3">
    <source>
        <dbReference type="EMBL" id="MEV4287882.1"/>
    </source>
</evidence>
<dbReference type="InterPro" id="IPR027417">
    <property type="entry name" value="P-loop_NTPase"/>
</dbReference>
<dbReference type="PANTHER" id="PTHR47691:SF3">
    <property type="entry name" value="HTH-TYPE TRANSCRIPTIONAL REGULATOR RV0890C-RELATED"/>
    <property type="match status" value="1"/>
</dbReference>
<reference evidence="3 4" key="1">
    <citation type="submission" date="2024-06" db="EMBL/GenBank/DDBJ databases">
        <title>The Natural Products Discovery Center: Release of the First 8490 Sequenced Strains for Exploring Actinobacteria Biosynthetic Diversity.</title>
        <authorList>
            <person name="Kalkreuter E."/>
            <person name="Kautsar S.A."/>
            <person name="Yang D."/>
            <person name="Bader C.D."/>
            <person name="Teijaro C.N."/>
            <person name="Fluegel L."/>
            <person name="Davis C.M."/>
            <person name="Simpson J.R."/>
            <person name="Lauterbach L."/>
            <person name="Steele A.D."/>
            <person name="Gui C."/>
            <person name="Meng S."/>
            <person name="Li G."/>
            <person name="Viehrig K."/>
            <person name="Ye F."/>
            <person name="Su P."/>
            <person name="Kiefer A.F."/>
            <person name="Nichols A."/>
            <person name="Cepeda A.J."/>
            <person name="Yan W."/>
            <person name="Fan B."/>
            <person name="Jiang Y."/>
            <person name="Adhikari A."/>
            <person name="Zheng C.-J."/>
            <person name="Schuster L."/>
            <person name="Cowan T.M."/>
            <person name="Smanski M.J."/>
            <person name="Chevrette M.G."/>
            <person name="De Carvalho L.P.S."/>
            <person name="Shen B."/>
        </authorList>
    </citation>
    <scope>NUCLEOTIDE SEQUENCE [LARGE SCALE GENOMIC DNA]</scope>
    <source>
        <strain evidence="3 4">NPDC049574</strain>
    </source>
</reference>
<feature type="domain" description="HTH luxR-type" evidence="2">
    <location>
        <begin position="737"/>
        <end position="802"/>
    </location>
</feature>
<dbReference type="InterPro" id="IPR011990">
    <property type="entry name" value="TPR-like_helical_dom_sf"/>
</dbReference>
<dbReference type="Gene3D" id="1.25.40.10">
    <property type="entry name" value="Tetratricopeptide repeat domain"/>
    <property type="match status" value="1"/>
</dbReference>
<dbReference type="InterPro" id="IPR000792">
    <property type="entry name" value="Tscrpt_reg_LuxR_C"/>
</dbReference>
<dbReference type="SUPFAM" id="SSF52540">
    <property type="entry name" value="P-loop containing nucleoside triphosphate hydrolases"/>
    <property type="match status" value="1"/>
</dbReference>
<dbReference type="Gene3D" id="1.10.10.10">
    <property type="entry name" value="Winged helix-like DNA-binding domain superfamily/Winged helix DNA-binding domain"/>
    <property type="match status" value="1"/>
</dbReference>
<accession>A0ABV3H5T5</accession>
<evidence type="ECO:0000259" key="2">
    <source>
        <dbReference type="PROSITE" id="PS50043"/>
    </source>
</evidence>
<comment type="caution">
    <text evidence="3">The sequence shown here is derived from an EMBL/GenBank/DDBJ whole genome shotgun (WGS) entry which is preliminary data.</text>
</comment>